<protein>
    <submittedName>
        <fullName evidence="3">Extracellular solute-binding protein</fullName>
    </submittedName>
</protein>
<dbReference type="InterPro" id="IPR006059">
    <property type="entry name" value="SBP"/>
</dbReference>
<evidence type="ECO:0000313" key="4">
    <source>
        <dbReference type="Proteomes" id="UP000321926"/>
    </source>
</evidence>
<evidence type="ECO:0000256" key="1">
    <source>
        <dbReference type="ARBA" id="ARBA00004418"/>
    </source>
</evidence>
<name>A0A5C8J3B5_9BACT</name>
<dbReference type="RefSeq" id="WP_147923565.1">
    <property type="nucleotide sequence ID" value="NZ_VRTY01000103.1"/>
</dbReference>
<sequence length="383" mass="42929">MSSGRVKLTGITWDHSRGLVPMVATAQRFGELYPEVEIKWVKRSLQDFADKPLGELASDYDLIVIDHPWAGFVSANEVLVPMEAHLPAGYLQEQAENSVGASHRSYAWDGKQFALAIDAATPVASSRPDLLQKHNLQLPETWDELLELADAGFVAFPAIPIDTLMNFYMFCLAHGEEPFLQEQEVVSQEVGIKALQTLRQLAGKVDKACFDWNPIKVYEAMTQTDKFAYCPFAYGYTNYSRPGYARELLHFHDVVSFGGSGKLRSTLGGTGLAVSSTCKHVEVAMQYAAFVASPECQQTLYFTSGGQPGHRKAWLNEETNRQSANFLKATLPTLDRAFLRPRYNGYMHFQDHGGTPIRNYMMQGGNEEHVLNELNTLYRESRK</sequence>
<dbReference type="Proteomes" id="UP000321926">
    <property type="component" value="Unassembled WGS sequence"/>
</dbReference>
<dbReference type="PANTHER" id="PTHR43649:SF12">
    <property type="entry name" value="DIACETYLCHITOBIOSE BINDING PROTEIN DASA"/>
    <property type="match status" value="1"/>
</dbReference>
<dbReference type="OrthoDB" id="9811622at2"/>
<comment type="subcellular location">
    <subcellularLocation>
        <location evidence="1">Periplasm</location>
    </subcellularLocation>
</comment>
<comment type="similarity">
    <text evidence="2">Belongs to the bacterial solute-binding protein 1 family.</text>
</comment>
<dbReference type="SUPFAM" id="SSF53850">
    <property type="entry name" value="Periplasmic binding protein-like II"/>
    <property type="match status" value="1"/>
</dbReference>
<comment type="caution">
    <text evidence="3">The sequence shown here is derived from an EMBL/GenBank/DDBJ whole genome shotgun (WGS) entry which is preliminary data.</text>
</comment>
<dbReference type="GO" id="GO:0042597">
    <property type="term" value="C:periplasmic space"/>
    <property type="evidence" value="ECO:0007669"/>
    <property type="project" value="UniProtKB-SubCell"/>
</dbReference>
<dbReference type="AlphaFoldDB" id="A0A5C8J3B5"/>
<dbReference type="InterPro" id="IPR050490">
    <property type="entry name" value="Bact_solute-bd_prot1"/>
</dbReference>
<keyword evidence="4" id="KW-1185">Reference proteome</keyword>
<organism evidence="3 4">
    <name type="scientific">Pontibacter qinzhouensis</name>
    <dbReference type="NCBI Taxonomy" id="2603253"/>
    <lineage>
        <taxon>Bacteria</taxon>
        <taxon>Pseudomonadati</taxon>
        <taxon>Bacteroidota</taxon>
        <taxon>Cytophagia</taxon>
        <taxon>Cytophagales</taxon>
        <taxon>Hymenobacteraceae</taxon>
        <taxon>Pontibacter</taxon>
    </lineage>
</organism>
<dbReference type="EMBL" id="VRTY01000103">
    <property type="protein sequence ID" value="TXK31106.1"/>
    <property type="molecule type" value="Genomic_DNA"/>
</dbReference>
<evidence type="ECO:0000256" key="2">
    <source>
        <dbReference type="ARBA" id="ARBA00008520"/>
    </source>
</evidence>
<proteinExistence type="inferred from homology"/>
<dbReference type="PANTHER" id="PTHR43649">
    <property type="entry name" value="ARABINOSE-BINDING PROTEIN-RELATED"/>
    <property type="match status" value="1"/>
</dbReference>
<accession>A0A5C8J3B5</accession>
<gene>
    <name evidence="3" type="ORF">FVR03_20090</name>
</gene>
<dbReference type="Gene3D" id="3.40.190.10">
    <property type="entry name" value="Periplasmic binding protein-like II"/>
    <property type="match status" value="1"/>
</dbReference>
<evidence type="ECO:0000313" key="3">
    <source>
        <dbReference type="EMBL" id="TXK31106.1"/>
    </source>
</evidence>
<reference evidence="3 4" key="1">
    <citation type="submission" date="2019-08" db="EMBL/GenBank/DDBJ databases">
        <authorList>
            <person name="Shi S."/>
        </authorList>
    </citation>
    <scope>NUCLEOTIDE SEQUENCE [LARGE SCALE GENOMIC DNA]</scope>
    <source>
        <strain evidence="3 4">GY10130</strain>
    </source>
</reference>
<dbReference type="Pfam" id="PF13416">
    <property type="entry name" value="SBP_bac_8"/>
    <property type="match status" value="1"/>
</dbReference>